<comment type="caution">
    <text evidence="1">The sequence shown here is derived from an EMBL/GenBank/DDBJ whole genome shotgun (WGS) entry which is preliminary data.</text>
</comment>
<dbReference type="Proteomes" id="UP000887159">
    <property type="component" value="Unassembled WGS sequence"/>
</dbReference>
<protein>
    <recommendedName>
        <fullName evidence="3">Retrotransposon gag domain-containing protein</fullName>
    </recommendedName>
</protein>
<gene>
    <name evidence="1" type="primary">NCL1_48212</name>
    <name evidence="1" type="ORF">TNCV_5075791</name>
</gene>
<dbReference type="AlphaFoldDB" id="A0A8X6RSS8"/>
<dbReference type="EMBL" id="BMAU01021225">
    <property type="protein sequence ID" value="GFY01112.1"/>
    <property type="molecule type" value="Genomic_DNA"/>
</dbReference>
<accession>A0A8X6RSS8</accession>
<name>A0A8X6RSS8_TRICX</name>
<reference evidence="1" key="1">
    <citation type="submission" date="2020-08" db="EMBL/GenBank/DDBJ databases">
        <title>Multicomponent nature underlies the extraordinary mechanical properties of spider dragline silk.</title>
        <authorList>
            <person name="Kono N."/>
            <person name="Nakamura H."/>
            <person name="Mori M."/>
            <person name="Yoshida Y."/>
            <person name="Ohtoshi R."/>
            <person name="Malay A.D."/>
            <person name="Moran D.A.P."/>
            <person name="Tomita M."/>
            <person name="Numata K."/>
            <person name="Arakawa K."/>
        </authorList>
    </citation>
    <scope>NUCLEOTIDE SEQUENCE</scope>
</reference>
<proteinExistence type="predicted"/>
<evidence type="ECO:0000313" key="1">
    <source>
        <dbReference type="EMBL" id="GFY01112.1"/>
    </source>
</evidence>
<sequence length="221" mass="25429">MKWLAGQDFAGDEELKNAVTHWFKSQAATFYTEGIGKVESDPILGSCLNFFSRSKNVNEFLECLQNNVKLHEIPSNVACAYQKGHLTGGALDWFEVLGYSLVQGTATDFTQLKEVLTENFPVVRNKTELEVRFYSSYQSRGQAPSDFIYDLLKIHKRLGLSMLEESLVEHIIARLEPQLMEYLEIRNPTSRSQLLKMITKYEDRYLSRETQSPSNNTERRD</sequence>
<keyword evidence="2" id="KW-1185">Reference proteome</keyword>
<organism evidence="1 2">
    <name type="scientific">Trichonephila clavipes</name>
    <name type="common">Golden silk orbweaver</name>
    <name type="synonym">Nephila clavipes</name>
    <dbReference type="NCBI Taxonomy" id="2585209"/>
    <lineage>
        <taxon>Eukaryota</taxon>
        <taxon>Metazoa</taxon>
        <taxon>Ecdysozoa</taxon>
        <taxon>Arthropoda</taxon>
        <taxon>Chelicerata</taxon>
        <taxon>Arachnida</taxon>
        <taxon>Araneae</taxon>
        <taxon>Araneomorphae</taxon>
        <taxon>Entelegynae</taxon>
        <taxon>Araneoidea</taxon>
        <taxon>Nephilidae</taxon>
        <taxon>Trichonephila</taxon>
    </lineage>
</organism>
<evidence type="ECO:0000313" key="2">
    <source>
        <dbReference type="Proteomes" id="UP000887159"/>
    </source>
</evidence>
<evidence type="ECO:0008006" key="3">
    <source>
        <dbReference type="Google" id="ProtNLM"/>
    </source>
</evidence>